<dbReference type="Gene3D" id="3.40.50.2300">
    <property type="match status" value="2"/>
</dbReference>
<keyword evidence="2" id="KW-0238">DNA-binding</keyword>
<evidence type="ECO:0000256" key="1">
    <source>
        <dbReference type="ARBA" id="ARBA00023015"/>
    </source>
</evidence>
<dbReference type="Pfam" id="PF13377">
    <property type="entry name" value="Peripla_BP_3"/>
    <property type="match status" value="1"/>
</dbReference>
<dbReference type="SUPFAM" id="SSF47413">
    <property type="entry name" value="lambda repressor-like DNA-binding domains"/>
    <property type="match status" value="1"/>
</dbReference>
<dbReference type="PANTHER" id="PTHR30146:SF109">
    <property type="entry name" value="HTH-TYPE TRANSCRIPTIONAL REGULATOR GALS"/>
    <property type="match status" value="1"/>
</dbReference>
<dbReference type="Pfam" id="PF00356">
    <property type="entry name" value="LacI"/>
    <property type="match status" value="1"/>
</dbReference>
<dbReference type="PRINTS" id="PR00036">
    <property type="entry name" value="HTHLACI"/>
</dbReference>
<reference evidence="5 6" key="1">
    <citation type="submission" date="2016-11" db="EMBL/GenBank/DDBJ databases">
        <authorList>
            <person name="Jaros S."/>
            <person name="Januszkiewicz K."/>
            <person name="Wedrychowicz H."/>
        </authorList>
    </citation>
    <scope>NUCLEOTIDE SEQUENCE [LARGE SCALE GENOMIC DNA]</scope>
    <source>
        <strain evidence="5 6">DSM 21864</strain>
    </source>
</reference>
<evidence type="ECO:0000313" key="5">
    <source>
        <dbReference type="EMBL" id="SHJ23092.1"/>
    </source>
</evidence>
<evidence type="ECO:0000313" key="6">
    <source>
        <dbReference type="Proteomes" id="UP000184080"/>
    </source>
</evidence>
<dbReference type="PANTHER" id="PTHR30146">
    <property type="entry name" value="LACI-RELATED TRANSCRIPTIONAL REPRESSOR"/>
    <property type="match status" value="1"/>
</dbReference>
<dbReference type="GO" id="GO:0000976">
    <property type="term" value="F:transcription cis-regulatory region binding"/>
    <property type="evidence" value="ECO:0007669"/>
    <property type="project" value="TreeGrafter"/>
</dbReference>
<dbReference type="STRING" id="1121298.SAMN05444401_2566"/>
<dbReference type="AlphaFoldDB" id="A0A1M6HLQ8"/>
<gene>
    <name evidence="5" type="ORF">SAMN05444401_2566</name>
</gene>
<protein>
    <submittedName>
        <fullName evidence="5">Transcriptional regulator, LacI family</fullName>
    </submittedName>
</protein>
<dbReference type="CDD" id="cd06267">
    <property type="entry name" value="PBP1_LacI_sugar_binding-like"/>
    <property type="match status" value="1"/>
</dbReference>
<evidence type="ECO:0000256" key="2">
    <source>
        <dbReference type="ARBA" id="ARBA00023125"/>
    </source>
</evidence>
<feature type="domain" description="HTH lacI-type" evidence="4">
    <location>
        <begin position="5"/>
        <end position="59"/>
    </location>
</feature>
<organism evidence="5 6">
    <name type="scientific">Clostridium amylolyticum</name>
    <dbReference type="NCBI Taxonomy" id="1121298"/>
    <lineage>
        <taxon>Bacteria</taxon>
        <taxon>Bacillati</taxon>
        <taxon>Bacillota</taxon>
        <taxon>Clostridia</taxon>
        <taxon>Eubacteriales</taxon>
        <taxon>Clostridiaceae</taxon>
        <taxon>Clostridium</taxon>
    </lineage>
</organism>
<dbReference type="SMART" id="SM00354">
    <property type="entry name" value="HTH_LACI"/>
    <property type="match status" value="1"/>
</dbReference>
<dbReference type="Gene3D" id="1.10.260.40">
    <property type="entry name" value="lambda repressor-like DNA-binding domains"/>
    <property type="match status" value="1"/>
</dbReference>
<proteinExistence type="predicted"/>
<dbReference type="GO" id="GO:0003700">
    <property type="term" value="F:DNA-binding transcription factor activity"/>
    <property type="evidence" value="ECO:0007669"/>
    <property type="project" value="TreeGrafter"/>
</dbReference>
<name>A0A1M6HLQ8_9CLOT</name>
<sequence>MINIVTINEVAKEAGVSITTVSRVLNNNYPVKEETRKRVEEVIKKLNFKPNQMARGLITKKSSIIGILVPSITNWFFSSTVEDMERELKPKGYHIHLSTTGGDASEERAYIKELEGRCVDGIIVMDPNYENIVNGFYEEISSRIPLIITNSYNPEVKNNCSFISYDESNGMSKAVERLRMQGKEKIALLRGKVSQSFDIREKLYLALVKSEKLKYKNIITVENGNSLGVIKGIKSMIHKLYKDKDNFPDGIIACNDLMAAGLISSLKELGLSIPEDVSVIGYDNTPLCDITSPSITTVDLSIEHLGKRAVTELMDLIENGLNIRKNIILDTRLITRESC</sequence>
<dbReference type="CDD" id="cd01392">
    <property type="entry name" value="HTH_LacI"/>
    <property type="match status" value="1"/>
</dbReference>
<dbReference type="InterPro" id="IPR010982">
    <property type="entry name" value="Lambda_DNA-bd_dom_sf"/>
</dbReference>
<accession>A0A1M6HLQ8</accession>
<dbReference type="Proteomes" id="UP000184080">
    <property type="component" value="Unassembled WGS sequence"/>
</dbReference>
<dbReference type="InterPro" id="IPR028082">
    <property type="entry name" value="Peripla_BP_I"/>
</dbReference>
<dbReference type="SUPFAM" id="SSF53822">
    <property type="entry name" value="Periplasmic binding protein-like I"/>
    <property type="match status" value="1"/>
</dbReference>
<evidence type="ECO:0000259" key="4">
    <source>
        <dbReference type="PROSITE" id="PS50932"/>
    </source>
</evidence>
<dbReference type="PROSITE" id="PS00356">
    <property type="entry name" value="HTH_LACI_1"/>
    <property type="match status" value="1"/>
</dbReference>
<dbReference type="OrthoDB" id="9789891at2"/>
<dbReference type="InterPro" id="IPR046335">
    <property type="entry name" value="LacI/GalR-like_sensor"/>
</dbReference>
<dbReference type="InterPro" id="IPR000843">
    <property type="entry name" value="HTH_LacI"/>
</dbReference>
<keyword evidence="3" id="KW-0804">Transcription</keyword>
<evidence type="ECO:0000256" key="3">
    <source>
        <dbReference type="ARBA" id="ARBA00023163"/>
    </source>
</evidence>
<keyword evidence="6" id="KW-1185">Reference proteome</keyword>
<keyword evidence="1" id="KW-0805">Transcription regulation</keyword>
<dbReference type="PROSITE" id="PS50932">
    <property type="entry name" value="HTH_LACI_2"/>
    <property type="match status" value="1"/>
</dbReference>
<dbReference type="RefSeq" id="WP_083599874.1">
    <property type="nucleotide sequence ID" value="NZ_FQZO01000003.1"/>
</dbReference>
<dbReference type="EMBL" id="FQZO01000003">
    <property type="protein sequence ID" value="SHJ23092.1"/>
    <property type="molecule type" value="Genomic_DNA"/>
</dbReference>